<keyword evidence="3" id="KW-1185">Reference proteome</keyword>
<organism evidence="2 3">
    <name type="scientific">Cristinia sonorae</name>
    <dbReference type="NCBI Taxonomy" id="1940300"/>
    <lineage>
        <taxon>Eukaryota</taxon>
        <taxon>Fungi</taxon>
        <taxon>Dikarya</taxon>
        <taxon>Basidiomycota</taxon>
        <taxon>Agaricomycotina</taxon>
        <taxon>Agaricomycetes</taxon>
        <taxon>Agaricomycetidae</taxon>
        <taxon>Agaricales</taxon>
        <taxon>Pleurotineae</taxon>
        <taxon>Stephanosporaceae</taxon>
        <taxon>Cristinia</taxon>
    </lineage>
</organism>
<name>A0A8K0UKN6_9AGAR</name>
<dbReference type="OrthoDB" id="3052633at2759"/>
<comment type="caution">
    <text evidence="2">The sequence shown here is derived from an EMBL/GenBank/DDBJ whole genome shotgun (WGS) entry which is preliminary data.</text>
</comment>
<dbReference type="AlphaFoldDB" id="A0A8K0UKN6"/>
<sequence length="371" mass="40474">MDQIFLDFAFAFSGMVLVVHDAALTFSRELECIWKYPFSPVTAIYIAQRYVLLVSLTENLPGSPVPSLVIPGISDIVSSQQCQIISGIYDTLAFLNIFSTSLFSLLRVWAISGDRRWKTVAVLFPFAVVSPSLAIYTFSQQRTTALSNGTCDTHWVAVPQVSRASAIMTDLGVIVVTWLWTRESLKLSLENPLSSRPKMLSTILFRNGETLLALNTANLILDFHDDYALSASSFIDVNSAIAANLICRFILDLRTQAAGPTSVGELSSARFASFAGNIGGQGDSMWLTSADHDQDYSEDPPNAEISAVEISHHTPNDAEVGVLVSGGSGSFPIASSSKKTIEMQYLSQDFSLSGMFSLSSQFKFVNRDTML</sequence>
<dbReference type="Pfam" id="PF20151">
    <property type="entry name" value="DUF6533"/>
    <property type="match status" value="1"/>
</dbReference>
<reference evidence="2" key="1">
    <citation type="journal article" date="2021" name="New Phytol.">
        <title>Evolutionary innovations through gain and loss of genes in the ectomycorrhizal Boletales.</title>
        <authorList>
            <person name="Wu G."/>
            <person name="Miyauchi S."/>
            <person name="Morin E."/>
            <person name="Kuo A."/>
            <person name="Drula E."/>
            <person name="Varga T."/>
            <person name="Kohler A."/>
            <person name="Feng B."/>
            <person name="Cao Y."/>
            <person name="Lipzen A."/>
            <person name="Daum C."/>
            <person name="Hundley H."/>
            <person name="Pangilinan J."/>
            <person name="Johnson J."/>
            <person name="Barry K."/>
            <person name="LaButti K."/>
            <person name="Ng V."/>
            <person name="Ahrendt S."/>
            <person name="Min B."/>
            <person name="Choi I.G."/>
            <person name="Park H."/>
            <person name="Plett J.M."/>
            <person name="Magnuson J."/>
            <person name="Spatafora J.W."/>
            <person name="Nagy L.G."/>
            <person name="Henrissat B."/>
            <person name="Grigoriev I.V."/>
            <person name="Yang Z.L."/>
            <person name="Xu J."/>
            <person name="Martin F.M."/>
        </authorList>
    </citation>
    <scope>NUCLEOTIDE SEQUENCE</scope>
    <source>
        <strain evidence="2">KKN 215</strain>
    </source>
</reference>
<evidence type="ECO:0000313" key="2">
    <source>
        <dbReference type="EMBL" id="KAH8094628.1"/>
    </source>
</evidence>
<evidence type="ECO:0000259" key="1">
    <source>
        <dbReference type="Pfam" id="PF20151"/>
    </source>
</evidence>
<dbReference type="InterPro" id="IPR045340">
    <property type="entry name" value="DUF6533"/>
</dbReference>
<gene>
    <name evidence="2" type="ORF">BXZ70DRAFT_946917</name>
</gene>
<evidence type="ECO:0000313" key="3">
    <source>
        <dbReference type="Proteomes" id="UP000813824"/>
    </source>
</evidence>
<proteinExistence type="predicted"/>
<accession>A0A8K0UKN6</accession>
<protein>
    <recommendedName>
        <fullName evidence="1">DUF6533 domain-containing protein</fullName>
    </recommendedName>
</protein>
<feature type="domain" description="DUF6533" evidence="1">
    <location>
        <begin position="10"/>
        <end position="53"/>
    </location>
</feature>
<dbReference type="EMBL" id="JAEVFJ010000025">
    <property type="protein sequence ID" value="KAH8094628.1"/>
    <property type="molecule type" value="Genomic_DNA"/>
</dbReference>
<dbReference type="Proteomes" id="UP000813824">
    <property type="component" value="Unassembled WGS sequence"/>
</dbReference>